<reference evidence="2" key="2">
    <citation type="submission" date="2019-07" db="EMBL/GenBank/DDBJ databases">
        <authorList>
            <person name="Seetharam A."/>
            <person name="Woodhouse M."/>
            <person name="Cannon E."/>
        </authorList>
    </citation>
    <scope>NUCLEOTIDE SEQUENCE [LARGE SCALE GENOMIC DNA]</scope>
    <source>
        <strain evidence="2">cv. B73</strain>
    </source>
</reference>
<sequence>MWRLVVWILMMCSLSFSVNLPGMLKLTYTGQVGHGEQVILVLLSCFMSPDISTVSAD</sequence>
<keyword evidence="3" id="KW-1185">Reference proteome</keyword>
<organism evidence="2 3">
    <name type="scientific">Zea mays</name>
    <name type="common">Maize</name>
    <dbReference type="NCBI Taxonomy" id="4577"/>
    <lineage>
        <taxon>Eukaryota</taxon>
        <taxon>Viridiplantae</taxon>
        <taxon>Streptophyta</taxon>
        <taxon>Embryophyta</taxon>
        <taxon>Tracheophyta</taxon>
        <taxon>Spermatophyta</taxon>
        <taxon>Magnoliopsida</taxon>
        <taxon>Liliopsida</taxon>
        <taxon>Poales</taxon>
        <taxon>Poaceae</taxon>
        <taxon>PACMAD clade</taxon>
        <taxon>Panicoideae</taxon>
        <taxon>Andropogonodae</taxon>
        <taxon>Andropogoneae</taxon>
        <taxon>Tripsacinae</taxon>
        <taxon>Zea</taxon>
    </lineage>
</organism>
<accession>A0A804R2R5</accession>
<evidence type="ECO:0000256" key="1">
    <source>
        <dbReference type="SAM" id="SignalP"/>
    </source>
</evidence>
<dbReference type="Gramene" id="Zm00001eb382750_T001">
    <property type="protein sequence ID" value="Zm00001eb382750_P001"/>
    <property type="gene ID" value="Zm00001eb382750"/>
</dbReference>
<evidence type="ECO:0000313" key="2">
    <source>
        <dbReference type="EnsemblPlants" id="Zm00001eb382750_P001"/>
    </source>
</evidence>
<feature type="signal peptide" evidence="1">
    <location>
        <begin position="1"/>
        <end position="17"/>
    </location>
</feature>
<dbReference type="InParanoid" id="A0A804R2R5"/>
<dbReference type="EnsemblPlants" id="Zm00001eb382750_T001">
    <property type="protein sequence ID" value="Zm00001eb382750_P001"/>
    <property type="gene ID" value="Zm00001eb382750"/>
</dbReference>
<name>A0A804R2R5_MAIZE</name>
<dbReference type="Proteomes" id="UP000007305">
    <property type="component" value="Chromosome 9"/>
</dbReference>
<proteinExistence type="predicted"/>
<protein>
    <submittedName>
        <fullName evidence="2">Uncharacterized protein</fullName>
    </submittedName>
</protein>
<dbReference type="AlphaFoldDB" id="A0A804R2R5"/>
<reference evidence="3" key="1">
    <citation type="journal article" date="2009" name="Science">
        <title>The B73 maize genome: complexity, diversity, and dynamics.</title>
        <authorList>
            <person name="Schnable P.S."/>
            <person name="Ware D."/>
            <person name="Fulton R.S."/>
            <person name="Stein J.C."/>
            <person name="Wei F."/>
            <person name="Pasternak S."/>
            <person name="Liang C."/>
            <person name="Zhang J."/>
            <person name="Fulton L."/>
            <person name="Graves T.A."/>
            <person name="Minx P."/>
            <person name="Reily A.D."/>
            <person name="Courtney L."/>
            <person name="Kruchowski S.S."/>
            <person name="Tomlinson C."/>
            <person name="Strong C."/>
            <person name="Delehaunty K."/>
            <person name="Fronick C."/>
            <person name="Courtney B."/>
            <person name="Rock S.M."/>
            <person name="Belter E."/>
            <person name="Du F."/>
            <person name="Kim K."/>
            <person name="Abbott R.M."/>
            <person name="Cotton M."/>
            <person name="Levy A."/>
            <person name="Marchetto P."/>
            <person name="Ochoa K."/>
            <person name="Jackson S.M."/>
            <person name="Gillam B."/>
            <person name="Chen W."/>
            <person name="Yan L."/>
            <person name="Higginbotham J."/>
            <person name="Cardenas M."/>
            <person name="Waligorski J."/>
            <person name="Applebaum E."/>
            <person name="Phelps L."/>
            <person name="Falcone J."/>
            <person name="Kanchi K."/>
            <person name="Thane T."/>
            <person name="Scimone A."/>
            <person name="Thane N."/>
            <person name="Henke J."/>
            <person name="Wang T."/>
            <person name="Ruppert J."/>
            <person name="Shah N."/>
            <person name="Rotter K."/>
            <person name="Hodges J."/>
            <person name="Ingenthron E."/>
            <person name="Cordes M."/>
            <person name="Kohlberg S."/>
            <person name="Sgro J."/>
            <person name="Delgado B."/>
            <person name="Mead K."/>
            <person name="Chinwalla A."/>
            <person name="Leonard S."/>
            <person name="Crouse K."/>
            <person name="Collura K."/>
            <person name="Kudrna D."/>
            <person name="Currie J."/>
            <person name="He R."/>
            <person name="Angelova A."/>
            <person name="Rajasekar S."/>
            <person name="Mueller T."/>
            <person name="Lomeli R."/>
            <person name="Scara G."/>
            <person name="Ko A."/>
            <person name="Delaney K."/>
            <person name="Wissotski M."/>
            <person name="Lopez G."/>
            <person name="Campos D."/>
            <person name="Braidotti M."/>
            <person name="Ashley E."/>
            <person name="Golser W."/>
            <person name="Kim H."/>
            <person name="Lee S."/>
            <person name="Lin J."/>
            <person name="Dujmic Z."/>
            <person name="Kim W."/>
            <person name="Talag J."/>
            <person name="Zuccolo A."/>
            <person name="Fan C."/>
            <person name="Sebastian A."/>
            <person name="Kramer M."/>
            <person name="Spiegel L."/>
            <person name="Nascimento L."/>
            <person name="Zutavern T."/>
            <person name="Miller B."/>
            <person name="Ambroise C."/>
            <person name="Muller S."/>
            <person name="Spooner W."/>
            <person name="Narechania A."/>
            <person name="Ren L."/>
            <person name="Wei S."/>
            <person name="Kumari S."/>
            <person name="Faga B."/>
            <person name="Levy M.J."/>
            <person name="McMahan L."/>
            <person name="Van Buren P."/>
            <person name="Vaughn M.W."/>
            <person name="Ying K."/>
            <person name="Yeh C.-T."/>
            <person name="Emrich S.J."/>
            <person name="Jia Y."/>
            <person name="Kalyanaraman A."/>
            <person name="Hsia A.-P."/>
            <person name="Barbazuk W.B."/>
            <person name="Baucom R.S."/>
            <person name="Brutnell T.P."/>
            <person name="Carpita N.C."/>
            <person name="Chaparro C."/>
            <person name="Chia J.-M."/>
            <person name="Deragon J.-M."/>
            <person name="Estill J.C."/>
            <person name="Fu Y."/>
            <person name="Jeddeloh J.A."/>
            <person name="Han Y."/>
            <person name="Lee H."/>
            <person name="Li P."/>
            <person name="Lisch D.R."/>
            <person name="Liu S."/>
            <person name="Liu Z."/>
            <person name="Nagel D.H."/>
            <person name="McCann M.C."/>
            <person name="SanMiguel P."/>
            <person name="Myers A.M."/>
            <person name="Nettleton D."/>
            <person name="Nguyen J."/>
            <person name="Penning B.W."/>
            <person name="Ponnala L."/>
            <person name="Schneider K.L."/>
            <person name="Schwartz D.C."/>
            <person name="Sharma A."/>
            <person name="Soderlund C."/>
            <person name="Springer N.M."/>
            <person name="Sun Q."/>
            <person name="Wang H."/>
            <person name="Waterman M."/>
            <person name="Westerman R."/>
            <person name="Wolfgruber T.K."/>
            <person name="Yang L."/>
            <person name="Yu Y."/>
            <person name="Zhang L."/>
            <person name="Zhou S."/>
            <person name="Zhu Q."/>
            <person name="Bennetzen J.L."/>
            <person name="Dawe R.K."/>
            <person name="Jiang J."/>
            <person name="Jiang N."/>
            <person name="Presting G.G."/>
            <person name="Wessler S.R."/>
            <person name="Aluru S."/>
            <person name="Martienssen R.A."/>
            <person name="Clifton S.W."/>
            <person name="McCombie W.R."/>
            <person name="Wing R.A."/>
            <person name="Wilson R.K."/>
        </authorList>
    </citation>
    <scope>NUCLEOTIDE SEQUENCE [LARGE SCALE GENOMIC DNA]</scope>
    <source>
        <strain evidence="3">cv. B73</strain>
    </source>
</reference>
<feature type="chain" id="PRO_5032815040" evidence="1">
    <location>
        <begin position="18"/>
        <end position="57"/>
    </location>
</feature>
<evidence type="ECO:0000313" key="3">
    <source>
        <dbReference type="Proteomes" id="UP000007305"/>
    </source>
</evidence>
<keyword evidence="1" id="KW-0732">Signal</keyword>
<reference evidence="2" key="3">
    <citation type="submission" date="2021-05" db="UniProtKB">
        <authorList>
            <consortium name="EnsemblPlants"/>
        </authorList>
    </citation>
    <scope>IDENTIFICATION</scope>
    <source>
        <strain evidence="2">cv. B73</strain>
    </source>
</reference>